<dbReference type="AlphaFoldDB" id="D5MHA5"/>
<organism evidence="11 12">
    <name type="scientific">Methylomirabilis oxygeniifera</name>
    <dbReference type="NCBI Taxonomy" id="671143"/>
    <lineage>
        <taxon>Bacteria</taxon>
        <taxon>Candidatus Methylomirabilota</taxon>
        <taxon>Candidatus Methylomirabilia</taxon>
        <taxon>Candidatus Methylomirabilales</taxon>
        <taxon>Candidatus Methylomirabilaceae</taxon>
        <taxon>Candidatus Methylomirabilis</taxon>
    </lineage>
</organism>
<dbReference type="PATRIC" id="fig|671143.5.peg.1844"/>
<feature type="active site" description="Proton acceptor" evidence="10">
    <location>
        <position position="318"/>
    </location>
</feature>
<proteinExistence type="inferred from homology"/>
<dbReference type="Gene3D" id="3.40.50.10210">
    <property type="match status" value="1"/>
</dbReference>
<sequence length="352" mass="36353">MSTLTEICSRIKEPDQRIAERTQRLLDLKTKPRRSLGRLEDLACQVAAIRGTSVPDLPQKAIVVMAADHGVAEEGVSAYPQEVTGQMLLNFARGGAAINVLARHAGARVVIVDMGVKAPLCAASGVRAHRIGSGTRNFTRGPAMTREEVITAVEVGIQIAGELARDGVTLLGIGDMGIGNTTAASALTAVFTGVPPEDVADRGTGIDDVALKQKIDAIRRGLLLNRPDPQDGVDALAKVGGFEIAGLAGVILGGAASRMAIVIDGFICGSAALAATRIAPRAAGHLIASHRSAEAGHRLVLQALGTTPLLDLDLRLGEGTGAVLAMNLVEAALHILREMATFTSAGVNDSGV</sequence>
<dbReference type="GO" id="GO:0008939">
    <property type="term" value="F:nicotinate-nucleotide-dimethylbenzimidazole phosphoribosyltransferase activity"/>
    <property type="evidence" value="ECO:0007669"/>
    <property type="project" value="UniProtKB-UniRule"/>
</dbReference>
<dbReference type="FunFam" id="3.40.50.10210:FF:000001">
    <property type="entry name" value="Nicotinate-nucleotide--dimethylbenzimidazole phosphoribosyltransferase"/>
    <property type="match status" value="1"/>
</dbReference>
<evidence type="ECO:0000256" key="10">
    <source>
        <dbReference type="HAMAP-Rule" id="MF_00230"/>
    </source>
</evidence>
<dbReference type="EMBL" id="FP565575">
    <property type="protein sequence ID" value="CBE69137.1"/>
    <property type="molecule type" value="Genomic_DNA"/>
</dbReference>
<evidence type="ECO:0000256" key="2">
    <source>
        <dbReference type="ARBA" id="ARBA00007110"/>
    </source>
</evidence>
<dbReference type="InterPro" id="IPR003200">
    <property type="entry name" value="Nict_dMeBzImd_PRibTrfase"/>
</dbReference>
<dbReference type="EC" id="2.4.2.21" evidence="3 10"/>
<keyword evidence="7 10" id="KW-0808">Transferase</keyword>
<comment type="pathway">
    <text evidence="1 10">Nucleoside biosynthesis; alpha-ribazole biosynthesis; alpha-ribazole from 5,6-dimethylbenzimidazole: step 1/2.</text>
</comment>
<dbReference type="UniPathway" id="UPA00061">
    <property type="reaction ID" value="UER00516"/>
</dbReference>
<dbReference type="PANTHER" id="PTHR43463:SF1">
    <property type="entry name" value="NICOTINATE-NUCLEOTIDE--DIMETHYLBENZIMIDAZOLE PHOSPHORIBOSYLTRANSFERASE"/>
    <property type="match status" value="1"/>
</dbReference>
<dbReference type="SUPFAM" id="SSF52733">
    <property type="entry name" value="Nicotinate mononucleotide:5,6-dimethylbenzimidazole phosphoribosyltransferase (CobT)"/>
    <property type="match status" value="1"/>
</dbReference>
<dbReference type="Gene3D" id="1.10.1610.10">
    <property type="match status" value="1"/>
</dbReference>
<dbReference type="HOGENOM" id="CLU_002982_0_0_0"/>
<comment type="similarity">
    <text evidence="2 10">Belongs to the CobT family.</text>
</comment>
<evidence type="ECO:0000256" key="6">
    <source>
        <dbReference type="ARBA" id="ARBA00022676"/>
    </source>
</evidence>
<evidence type="ECO:0000256" key="1">
    <source>
        <dbReference type="ARBA" id="ARBA00005049"/>
    </source>
</evidence>
<dbReference type="InterPro" id="IPR023195">
    <property type="entry name" value="Nict_dMeBzImd_PRibTrfase_N"/>
</dbReference>
<evidence type="ECO:0000256" key="7">
    <source>
        <dbReference type="ARBA" id="ARBA00022679"/>
    </source>
</evidence>
<name>D5MHA5_METO1</name>
<dbReference type="eggNOG" id="COG2038">
    <property type="taxonomic scope" value="Bacteria"/>
</dbReference>
<reference evidence="11 12" key="1">
    <citation type="journal article" date="2010" name="Nature">
        <title>Nitrite-driven anaerobic methane oxidation by oxygenic bacteria.</title>
        <authorList>
            <person name="Ettwig K.F."/>
            <person name="Butler M.K."/>
            <person name="Le Paslier D."/>
            <person name="Pelletier E."/>
            <person name="Mangenot S."/>
            <person name="Kuypers M.M.M."/>
            <person name="Schreiber F."/>
            <person name="Dutilh B.E."/>
            <person name="Zedelius J."/>
            <person name="de Beer D."/>
            <person name="Gloerich J."/>
            <person name="Wessels H.J.C.T."/>
            <person name="van Allen T."/>
            <person name="Luesken F."/>
            <person name="Wu M."/>
            <person name="van de Pas-Schoonen K.T."/>
            <person name="Op den Camp H.J.M."/>
            <person name="Janssen-Megens E.M."/>
            <person name="Francoijs K-J."/>
            <person name="Stunnenberg H."/>
            <person name="Weissenbach J."/>
            <person name="Jetten M.S.M."/>
            <person name="Strous M."/>
        </authorList>
    </citation>
    <scope>NUCLEOTIDE SEQUENCE [LARGE SCALE GENOMIC DNA]</scope>
</reference>
<dbReference type="NCBIfam" id="TIGR03160">
    <property type="entry name" value="cobT_DBIPRT"/>
    <property type="match status" value="1"/>
</dbReference>
<protein>
    <recommendedName>
        <fullName evidence="4 10">Nicotinate-nucleotide--dimethylbenzimidazole phosphoribosyltransferase</fullName>
        <shortName evidence="10">NN:DBI PRT</shortName>
        <ecNumber evidence="3 10">2.4.2.21</ecNumber>
    </recommendedName>
    <alternativeName>
        <fullName evidence="8 10">N(1)-alpha-phosphoribosyltransferase</fullName>
    </alternativeName>
</protein>
<dbReference type="InterPro" id="IPR017846">
    <property type="entry name" value="Nict_dMeBzImd_PRibTrfase_bact"/>
</dbReference>
<keyword evidence="5 10" id="KW-0169">Cobalamin biosynthesis</keyword>
<evidence type="ECO:0000256" key="3">
    <source>
        <dbReference type="ARBA" id="ARBA00011991"/>
    </source>
</evidence>
<dbReference type="KEGG" id="mox:DAMO_2087"/>
<gene>
    <name evidence="10" type="primary">cobT</name>
    <name evidence="11" type="ORF">DAMO_2087</name>
</gene>
<keyword evidence="6 10" id="KW-0328">Glycosyltransferase</keyword>
<evidence type="ECO:0000256" key="8">
    <source>
        <dbReference type="ARBA" id="ARBA00030686"/>
    </source>
</evidence>
<evidence type="ECO:0000256" key="4">
    <source>
        <dbReference type="ARBA" id="ARBA00015486"/>
    </source>
</evidence>
<comment type="function">
    <text evidence="10">Catalyzes the synthesis of alpha-ribazole-5'-phosphate from nicotinate mononucleotide (NAMN) and 5,6-dimethylbenzimidazole (DMB).</text>
</comment>
<dbReference type="NCBIfam" id="NF000996">
    <property type="entry name" value="PRK00105.1"/>
    <property type="match status" value="1"/>
</dbReference>
<dbReference type="Pfam" id="PF02277">
    <property type="entry name" value="DBI_PRT"/>
    <property type="match status" value="1"/>
</dbReference>
<dbReference type="HAMAP" id="MF_00230">
    <property type="entry name" value="CobT"/>
    <property type="match status" value="1"/>
</dbReference>
<evidence type="ECO:0000256" key="5">
    <source>
        <dbReference type="ARBA" id="ARBA00022573"/>
    </source>
</evidence>
<evidence type="ECO:0000313" key="11">
    <source>
        <dbReference type="EMBL" id="CBE69137.1"/>
    </source>
</evidence>
<dbReference type="InterPro" id="IPR036087">
    <property type="entry name" value="Nict_dMeBzImd_PRibTrfase_sf"/>
</dbReference>
<evidence type="ECO:0000313" key="12">
    <source>
        <dbReference type="Proteomes" id="UP000006898"/>
    </source>
</evidence>
<dbReference type="STRING" id="671143.DAMO_2087"/>
<accession>D5MHA5</accession>
<dbReference type="PANTHER" id="PTHR43463">
    <property type="entry name" value="NICOTINATE-NUCLEOTIDE--DIMETHYLBENZIMIDAZOLE PHOSPHORIBOSYLTRANSFERASE"/>
    <property type="match status" value="1"/>
</dbReference>
<comment type="catalytic activity">
    <reaction evidence="9 10">
        <text>5,6-dimethylbenzimidazole + nicotinate beta-D-ribonucleotide = alpha-ribazole 5'-phosphate + nicotinate + H(+)</text>
        <dbReference type="Rhea" id="RHEA:11196"/>
        <dbReference type="ChEBI" id="CHEBI:15378"/>
        <dbReference type="ChEBI" id="CHEBI:15890"/>
        <dbReference type="ChEBI" id="CHEBI:32544"/>
        <dbReference type="ChEBI" id="CHEBI:57502"/>
        <dbReference type="ChEBI" id="CHEBI:57918"/>
        <dbReference type="EC" id="2.4.2.21"/>
    </reaction>
</comment>
<dbReference type="Proteomes" id="UP000006898">
    <property type="component" value="Chromosome"/>
</dbReference>
<evidence type="ECO:0000256" key="9">
    <source>
        <dbReference type="ARBA" id="ARBA00047340"/>
    </source>
</evidence>
<dbReference type="CDD" id="cd02439">
    <property type="entry name" value="DMB-PRT_CobT"/>
    <property type="match status" value="1"/>
</dbReference>
<dbReference type="GO" id="GO:0009236">
    <property type="term" value="P:cobalamin biosynthetic process"/>
    <property type="evidence" value="ECO:0007669"/>
    <property type="project" value="UniProtKB-UniRule"/>
</dbReference>